<accession>A0AA40CUJ5</accession>
<dbReference type="InterPro" id="IPR023753">
    <property type="entry name" value="FAD/NAD-binding_dom"/>
</dbReference>
<dbReference type="PRINTS" id="PR00368">
    <property type="entry name" value="FADPNR"/>
</dbReference>
<dbReference type="AlphaFoldDB" id="A0AA40CUJ5"/>
<dbReference type="GO" id="GO:0050660">
    <property type="term" value="F:flavin adenine dinucleotide binding"/>
    <property type="evidence" value="ECO:0007669"/>
    <property type="project" value="TreeGrafter"/>
</dbReference>
<dbReference type="GO" id="GO:0005737">
    <property type="term" value="C:cytoplasm"/>
    <property type="evidence" value="ECO:0007669"/>
    <property type="project" value="TreeGrafter"/>
</dbReference>
<name>A0AA40CUJ5_9PEZI</name>
<gene>
    <name evidence="6" type="ORF">B0T16DRAFT_454363</name>
</gene>
<organism evidence="6 7">
    <name type="scientific">Cercophora newfieldiana</name>
    <dbReference type="NCBI Taxonomy" id="92897"/>
    <lineage>
        <taxon>Eukaryota</taxon>
        <taxon>Fungi</taxon>
        <taxon>Dikarya</taxon>
        <taxon>Ascomycota</taxon>
        <taxon>Pezizomycotina</taxon>
        <taxon>Sordariomycetes</taxon>
        <taxon>Sordariomycetidae</taxon>
        <taxon>Sordariales</taxon>
        <taxon>Lasiosphaeriaceae</taxon>
        <taxon>Cercophora</taxon>
    </lineage>
</organism>
<evidence type="ECO:0000256" key="3">
    <source>
        <dbReference type="ARBA" id="ARBA00022827"/>
    </source>
</evidence>
<proteinExistence type="inferred from homology"/>
<keyword evidence="4" id="KW-0560">Oxidoreductase</keyword>
<keyword evidence="7" id="KW-1185">Reference proteome</keyword>
<dbReference type="GO" id="GO:0004174">
    <property type="term" value="F:electron-transferring-flavoprotein dehydrogenase activity"/>
    <property type="evidence" value="ECO:0007669"/>
    <property type="project" value="TreeGrafter"/>
</dbReference>
<evidence type="ECO:0000313" key="6">
    <source>
        <dbReference type="EMBL" id="KAK0651950.1"/>
    </source>
</evidence>
<protein>
    <recommendedName>
        <fullName evidence="5">FAD/NAD(P)-binding domain-containing protein</fullName>
    </recommendedName>
</protein>
<dbReference type="PRINTS" id="PR00469">
    <property type="entry name" value="PNDRDTASEII"/>
</dbReference>
<evidence type="ECO:0000313" key="7">
    <source>
        <dbReference type="Proteomes" id="UP001174936"/>
    </source>
</evidence>
<evidence type="ECO:0000256" key="1">
    <source>
        <dbReference type="ARBA" id="ARBA00006442"/>
    </source>
</evidence>
<keyword evidence="3" id="KW-0274">FAD</keyword>
<evidence type="ECO:0000256" key="4">
    <source>
        <dbReference type="ARBA" id="ARBA00023002"/>
    </source>
</evidence>
<dbReference type="PANTHER" id="PTHR43735:SF3">
    <property type="entry name" value="FERROPTOSIS SUPPRESSOR PROTEIN 1"/>
    <property type="match status" value="1"/>
</dbReference>
<dbReference type="PANTHER" id="PTHR43735">
    <property type="entry name" value="APOPTOSIS-INDUCING FACTOR 1"/>
    <property type="match status" value="1"/>
</dbReference>
<reference evidence="6" key="1">
    <citation type="submission" date="2023-06" db="EMBL/GenBank/DDBJ databases">
        <title>Genome-scale phylogeny and comparative genomics of the fungal order Sordariales.</title>
        <authorList>
            <consortium name="Lawrence Berkeley National Laboratory"/>
            <person name="Hensen N."/>
            <person name="Bonometti L."/>
            <person name="Westerberg I."/>
            <person name="Brannstrom I.O."/>
            <person name="Guillou S."/>
            <person name="Cros-Aarteil S."/>
            <person name="Calhoun S."/>
            <person name="Haridas S."/>
            <person name="Kuo A."/>
            <person name="Mondo S."/>
            <person name="Pangilinan J."/>
            <person name="Riley R."/>
            <person name="Labutti K."/>
            <person name="Andreopoulos B."/>
            <person name="Lipzen A."/>
            <person name="Chen C."/>
            <person name="Yanf M."/>
            <person name="Daum C."/>
            <person name="Ng V."/>
            <person name="Clum A."/>
            <person name="Steindorff A."/>
            <person name="Ohm R."/>
            <person name="Martin F."/>
            <person name="Silar P."/>
            <person name="Natvig D."/>
            <person name="Lalanne C."/>
            <person name="Gautier V."/>
            <person name="Ament-Velasquez S.L."/>
            <person name="Kruys A."/>
            <person name="Hutchinson M.I."/>
            <person name="Powell A.J."/>
            <person name="Barry K."/>
            <person name="Miller A.N."/>
            <person name="Grigoriev I.V."/>
            <person name="Debuchy R."/>
            <person name="Gladieux P."/>
            <person name="Thoren M.H."/>
            <person name="Johannesson H."/>
        </authorList>
    </citation>
    <scope>NUCLEOTIDE SEQUENCE</scope>
    <source>
        <strain evidence="6">SMH2532-1</strain>
    </source>
</reference>
<sequence>MAKTVVILGAAYAGVPIAHYLVKYTALKVEGGLKVILVSPNSDLYWHNAAVRGILPGQIPDEKLFYPIAKSFSKYPTEHFESVLGKAQAVDPAKRSVLVRKNDGSEQTITYDELVIATGTSYKDGLPLKDGNSTEETKAALAEWRTRIDKAKSIVVAGGGESGVEIAAELGEEYASRRLKAVTLIVAGDLPLPPSAMTDVRETVKKELERLKVEVLNNSKVLGTKQEKGKTIIELSSGKTLEADLFIPVFGIVPNTSFLPREMLDDAGYVKQTTSMRVDGYENIYVVGDAGNLEVSRAVNADYQLQYLAKTLNAKLTGAPEPEQYKINPKVMFGISLGKSRGTGQMGTWKPWSLLIWWFKSRHLGVPMGQPFADGLRTATLDKW</sequence>
<dbReference type="InterPro" id="IPR036188">
    <property type="entry name" value="FAD/NAD-bd_sf"/>
</dbReference>
<keyword evidence="2" id="KW-0285">Flavoprotein</keyword>
<evidence type="ECO:0000256" key="2">
    <source>
        <dbReference type="ARBA" id="ARBA00022630"/>
    </source>
</evidence>
<feature type="domain" description="FAD/NAD(P)-binding" evidence="5">
    <location>
        <begin position="4"/>
        <end position="301"/>
    </location>
</feature>
<dbReference type="SUPFAM" id="SSF51905">
    <property type="entry name" value="FAD/NAD(P)-binding domain"/>
    <property type="match status" value="1"/>
</dbReference>
<dbReference type="Pfam" id="PF07992">
    <property type="entry name" value="Pyr_redox_2"/>
    <property type="match status" value="1"/>
</dbReference>
<dbReference type="Proteomes" id="UP001174936">
    <property type="component" value="Unassembled WGS sequence"/>
</dbReference>
<comment type="similarity">
    <text evidence="1">Belongs to the FAD-dependent oxidoreductase family.</text>
</comment>
<evidence type="ECO:0000259" key="5">
    <source>
        <dbReference type="Pfam" id="PF07992"/>
    </source>
</evidence>
<dbReference type="Gene3D" id="3.50.50.100">
    <property type="match status" value="1"/>
</dbReference>
<comment type="caution">
    <text evidence="6">The sequence shown here is derived from an EMBL/GenBank/DDBJ whole genome shotgun (WGS) entry which is preliminary data.</text>
</comment>
<dbReference type="EMBL" id="JAULSV010000002">
    <property type="protein sequence ID" value="KAK0651950.1"/>
    <property type="molecule type" value="Genomic_DNA"/>
</dbReference>